<sequence length="72" mass="8399">MTFMAINNIPTKSSHNASSKDRLERQLFRDVQRLIRYLDSRKSCGSSNLAMVESYERMILERCDVLGQISRM</sequence>
<dbReference type="KEGG" id="hch:HCH_01526"/>
<accession>Q2SLU0</accession>
<evidence type="ECO:0000313" key="2">
    <source>
        <dbReference type="EMBL" id="ABC28384.1"/>
    </source>
</evidence>
<gene>
    <name evidence="2" type="ordered locus">HCH_01526</name>
</gene>
<dbReference type="HOGENOM" id="CLU_2716791_0_0_6"/>
<evidence type="ECO:0000313" key="3">
    <source>
        <dbReference type="Proteomes" id="UP000000238"/>
    </source>
</evidence>
<feature type="compositionally biased region" description="Polar residues" evidence="1">
    <location>
        <begin position="8"/>
        <end position="17"/>
    </location>
</feature>
<name>Q2SLU0_HAHCH</name>
<organism evidence="2 3">
    <name type="scientific">Hahella chejuensis (strain KCTC 2396)</name>
    <dbReference type="NCBI Taxonomy" id="349521"/>
    <lineage>
        <taxon>Bacteria</taxon>
        <taxon>Pseudomonadati</taxon>
        <taxon>Pseudomonadota</taxon>
        <taxon>Gammaproteobacteria</taxon>
        <taxon>Oceanospirillales</taxon>
        <taxon>Hahellaceae</taxon>
        <taxon>Hahella</taxon>
    </lineage>
</organism>
<proteinExistence type="predicted"/>
<dbReference type="AlphaFoldDB" id="Q2SLU0"/>
<keyword evidence="3" id="KW-1185">Reference proteome</keyword>
<reference evidence="2 3" key="1">
    <citation type="journal article" date="2005" name="Nucleic Acids Res.">
        <title>Genomic blueprint of Hahella chejuensis, a marine microbe producing an algicidal agent.</title>
        <authorList>
            <person name="Jeong H."/>
            <person name="Yim J.H."/>
            <person name="Lee C."/>
            <person name="Choi S.-H."/>
            <person name="Park Y.K."/>
            <person name="Yoon S.H."/>
            <person name="Hur C.-G."/>
            <person name="Kang H.-Y."/>
            <person name="Kim D."/>
            <person name="Lee H.H."/>
            <person name="Park K.H."/>
            <person name="Park S.-H."/>
            <person name="Park H.-S."/>
            <person name="Lee H.K."/>
            <person name="Oh T.K."/>
            <person name="Kim J.F."/>
        </authorList>
    </citation>
    <scope>NUCLEOTIDE SEQUENCE [LARGE SCALE GENOMIC DNA]</scope>
    <source>
        <strain evidence="2 3">KCTC 2396</strain>
    </source>
</reference>
<dbReference type="Proteomes" id="UP000000238">
    <property type="component" value="Chromosome"/>
</dbReference>
<evidence type="ECO:0000256" key="1">
    <source>
        <dbReference type="SAM" id="MobiDB-lite"/>
    </source>
</evidence>
<dbReference type="EMBL" id="CP000155">
    <property type="protein sequence ID" value="ABC28384.1"/>
    <property type="molecule type" value="Genomic_DNA"/>
</dbReference>
<protein>
    <submittedName>
        <fullName evidence="2">Uncharacterized protein</fullName>
    </submittedName>
</protein>
<dbReference type="STRING" id="349521.HCH_01526"/>
<feature type="region of interest" description="Disordered" evidence="1">
    <location>
        <begin position="1"/>
        <end position="22"/>
    </location>
</feature>